<keyword evidence="1" id="KW-0812">Transmembrane</keyword>
<feature type="transmembrane region" description="Helical" evidence="1">
    <location>
        <begin position="208"/>
        <end position="228"/>
    </location>
</feature>
<keyword evidence="1" id="KW-1133">Transmembrane helix</keyword>
<dbReference type="EMBL" id="JBHUMV010000012">
    <property type="protein sequence ID" value="MFD2756575.1"/>
    <property type="molecule type" value="Genomic_DNA"/>
</dbReference>
<dbReference type="Pfam" id="PF09955">
    <property type="entry name" value="DUF2189"/>
    <property type="match status" value="1"/>
</dbReference>
<feature type="transmembrane region" description="Helical" evidence="1">
    <location>
        <begin position="119"/>
        <end position="142"/>
    </location>
</feature>
<feature type="transmembrane region" description="Helical" evidence="1">
    <location>
        <begin position="162"/>
        <end position="187"/>
    </location>
</feature>
<proteinExistence type="predicted"/>
<dbReference type="Proteomes" id="UP001597463">
    <property type="component" value="Unassembled WGS sequence"/>
</dbReference>
<keyword evidence="1" id="KW-0472">Membrane</keyword>
<comment type="caution">
    <text evidence="2">The sequence shown here is derived from an EMBL/GenBank/DDBJ whole genome shotgun (WGS) entry which is preliminary data.</text>
</comment>
<feature type="transmembrane region" description="Helical" evidence="1">
    <location>
        <begin position="68"/>
        <end position="88"/>
    </location>
</feature>
<sequence>MQASPVTDTRAPAAALHPCRLRWNQPWQWLALGVRDVLRAPAIALFYGLCFWAMALMMAWVFRASPEYAMAMASGCLLVGPFMAMGLYEVSRQLELGGAPRFSESLTCWERNLSGMGMLVMVLLVLEMLWARAAMVVFAVFFDTGMPTTATLMQTLLRWENWEFLAVYAAVGGVFAALVFASTVVALPAMLDRGTDALTACITSMRVVCLNLPVMALWGLLIAALVILSMGWGGVFLLIVGPVLGCASWHAYRDSVAGDAAAPAGEEGT</sequence>
<protein>
    <submittedName>
        <fullName evidence="2">DUF2189 domain-containing protein</fullName>
    </submittedName>
</protein>
<gene>
    <name evidence="2" type="ORF">ACFSW6_21090</name>
</gene>
<feature type="transmembrane region" description="Helical" evidence="1">
    <location>
        <begin position="42"/>
        <end position="62"/>
    </location>
</feature>
<organism evidence="2 3">
    <name type="scientific">Comamonas terrae</name>
    <dbReference type="NCBI Taxonomy" id="673548"/>
    <lineage>
        <taxon>Bacteria</taxon>
        <taxon>Pseudomonadati</taxon>
        <taxon>Pseudomonadota</taxon>
        <taxon>Betaproteobacteria</taxon>
        <taxon>Burkholderiales</taxon>
        <taxon>Comamonadaceae</taxon>
        <taxon>Comamonas</taxon>
    </lineage>
</organism>
<evidence type="ECO:0000256" key="1">
    <source>
        <dbReference type="SAM" id="Phobius"/>
    </source>
</evidence>
<reference evidence="3" key="1">
    <citation type="journal article" date="2019" name="Int. J. Syst. Evol. Microbiol.">
        <title>The Global Catalogue of Microorganisms (GCM) 10K type strain sequencing project: providing services to taxonomists for standard genome sequencing and annotation.</title>
        <authorList>
            <consortium name="The Broad Institute Genomics Platform"/>
            <consortium name="The Broad Institute Genome Sequencing Center for Infectious Disease"/>
            <person name="Wu L."/>
            <person name="Ma J."/>
        </authorList>
    </citation>
    <scope>NUCLEOTIDE SEQUENCE [LARGE SCALE GENOMIC DNA]</scope>
    <source>
        <strain evidence="3">TISTR 1906</strain>
    </source>
</reference>
<feature type="transmembrane region" description="Helical" evidence="1">
    <location>
        <begin position="234"/>
        <end position="252"/>
    </location>
</feature>
<evidence type="ECO:0000313" key="3">
    <source>
        <dbReference type="Proteomes" id="UP001597463"/>
    </source>
</evidence>
<evidence type="ECO:0000313" key="2">
    <source>
        <dbReference type="EMBL" id="MFD2756575.1"/>
    </source>
</evidence>
<dbReference type="RefSeq" id="WP_066480671.1">
    <property type="nucleotide sequence ID" value="NZ_BCNT01000013.1"/>
</dbReference>
<keyword evidence="3" id="KW-1185">Reference proteome</keyword>
<name>A0ABW5UTJ0_9BURK</name>
<accession>A0ABW5UTJ0</accession>
<dbReference type="InterPro" id="IPR018692">
    <property type="entry name" value="DUF2189"/>
</dbReference>